<dbReference type="Proteomes" id="UP001058974">
    <property type="component" value="Chromosome 2"/>
</dbReference>
<dbReference type="EMBL" id="JAMSHJ010000002">
    <property type="protein sequence ID" value="KAI5435624.1"/>
    <property type="molecule type" value="Genomic_DNA"/>
</dbReference>
<accession>A0A9D5BAU1</accession>
<feature type="non-terminal residue" evidence="2">
    <location>
        <position position="394"/>
    </location>
</feature>
<name>A0A9D5BAU1_PEA</name>
<gene>
    <name evidence="2" type="ORF">KIW84_022149</name>
</gene>
<dbReference type="Pfam" id="PF14365">
    <property type="entry name" value="Neprosin_AP"/>
    <property type="match status" value="1"/>
</dbReference>
<dbReference type="PANTHER" id="PTHR31589">
    <property type="entry name" value="PROTEIN, PUTATIVE (DUF239)-RELATED-RELATED"/>
    <property type="match status" value="1"/>
</dbReference>
<dbReference type="PANTHER" id="PTHR31589:SF175">
    <property type="entry name" value="CARBOXYL-TERMINAL PEPTIDASE"/>
    <property type="match status" value="1"/>
</dbReference>
<organism evidence="2 3">
    <name type="scientific">Pisum sativum</name>
    <name type="common">Garden pea</name>
    <name type="synonym">Lathyrus oleraceus</name>
    <dbReference type="NCBI Taxonomy" id="3888"/>
    <lineage>
        <taxon>Eukaryota</taxon>
        <taxon>Viridiplantae</taxon>
        <taxon>Streptophyta</taxon>
        <taxon>Embryophyta</taxon>
        <taxon>Tracheophyta</taxon>
        <taxon>Spermatophyta</taxon>
        <taxon>Magnoliopsida</taxon>
        <taxon>eudicotyledons</taxon>
        <taxon>Gunneridae</taxon>
        <taxon>Pentapetalae</taxon>
        <taxon>rosids</taxon>
        <taxon>fabids</taxon>
        <taxon>Fabales</taxon>
        <taxon>Fabaceae</taxon>
        <taxon>Papilionoideae</taxon>
        <taxon>50 kb inversion clade</taxon>
        <taxon>NPAAA clade</taxon>
        <taxon>Hologalegina</taxon>
        <taxon>IRL clade</taxon>
        <taxon>Fabeae</taxon>
        <taxon>Lathyrus</taxon>
    </lineage>
</organism>
<evidence type="ECO:0000313" key="3">
    <source>
        <dbReference type="Proteomes" id="UP001058974"/>
    </source>
</evidence>
<protein>
    <recommendedName>
        <fullName evidence="1">Neprosin PEP catalytic domain-containing protein</fullName>
    </recommendedName>
</protein>
<keyword evidence="3" id="KW-1185">Reference proteome</keyword>
<feature type="non-terminal residue" evidence="2">
    <location>
        <position position="1"/>
    </location>
</feature>
<dbReference type="Gramene" id="Psat02G0214900-T1">
    <property type="protein sequence ID" value="KAI5435624.1"/>
    <property type="gene ID" value="KIW84_022149"/>
</dbReference>
<sequence length="394" mass="44859">SLSLVLVQVIKFSYNTHKRNTHKTQMNLSSPIIHFLMHFIFLVAFICPINSSKTSNHQKLNQTLQYEEEFNKLNKFAVKTIQSLKGDIVDCVLTHKQPAFDHPLLKGHKLWSPPKESKEHKQINSLRESIQSWSLSGEFCPEGTIPIRRTKKEEIKSWRTDIIQRRYHATAIVEGDGYTGAKANLNMWDPQVEKKDEFSAAKIWVISQSFAENIEAGWQVFPGKYGDNKARLFVYWTVDGYNQTGCYNLECPGFIQTNREIYLESAIDQTSVYDNDQCGLNLKIEQDTDSGNWWLGYGDGHILGYWPNNLFTELKGEAHLVQFGGEVLDINPSGYHTATSMGSGHFAEEGFGKAAFFSNNQVKVSSNIWIDPPEPKFSVDHPNCYNIKSGFSSE</sequence>
<dbReference type="InterPro" id="IPR053168">
    <property type="entry name" value="Glutamic_endopeptidase"/>
</dbReference>
<evidence type="ECO:0000313" key="2">
    <source>
        <dbReference type="EMBL" id="KAI5435624.1"/>
    </source>
</evidence>
<dbReference type="PROSITE" id="PS52045">
    <property type="entry name" value="NEPROSIN_PEP_CD"/>
    <property type="match status" value="1"/>
</dbReference>
<dbReference type="Gene3D" id="3.90.1320.10">
    <property type="entry name" value="Outer-capsid protein sigma 3, large lobe"/>
    <property type="match status" value="1"/>
</dbReference>
<dbReference type="Pfam" id="PF03080">
    <property type="entry name" value="Neprosin"/>
    <property type="match status" value="1"/>
</dbReference>
<dbReference type="InterPro" id="IPR025521">
    <property type="entry name" value="Neprosin_propep"/>
</dbReference>
<proteinExistence type="predicted"/>
<reference evidence="2 3" key="1">
    <citation type="journal article" date="2022" name="Nat. Genet.">
        <title>Improved pea reference genome and pan-genome highlight genomic features and evolutionary characteristics.</title>
        <authorList>
            <person name="Yang T."/>
            <person name="Liu R."/>
            <person name="Luo Y."/>
            <person name="Hu S."/>
            <person name="Wang D."/>
            <person name="Wang C."/>
            <person name="Pandey M.K."/>
            <person name="Ge S."/>
            <person name="Xu Q."/>
            <person name="Li N."/>
            <person name="Li G."/>
            <person name="Huang Y."/>
            <person name="Saxena R.K."/>
            <person name="Ji Y."/>
            <person name="Li M."/>
            <person name="Yan X."/>
            <person name="He Y."/>
            <person name="Liu Y."/>
            <person name="Wang X."/>
            <person name="Xiang C."/>
            <person name="Varshney R.K."/>
            <person name="Ding H."/>
            <person name="Gao S."/>
            <person name="Zong X."/>
        </authorList>
    </citation>
    <scope>NUCLEOTIDE SEQUENCE [LARGE SCALE GENOMIC DNA]</scope>
    <source>
        <strain evidence="2 3">cv. Zhongwan 6</strain>
    </source>
</reference>
<feature type="domain" description="Neprosin PEP catalytic" evidence="1">
    <location>
        <begin position="160"/>
        <end position="394"/>
    </location>
</feature>
<evidence type="ECO:0000259" key="1">
    <source>
        <dbReference type="PROSITE" id="PS52045"/>
    </source>
</evidence>
<comment type="caution">
    <text evidence="2">The sequence shown here is derived from an EMBL/GenBank/DDBJ whole genome shotgun (WGS) entry which is preliminary data.</text>
</comment>
<dbReference type="AlphaFoldDB" id="A0A9D5BAU1"/>
<dbReference type="InterPro" id="IPR004314">
    <property type="entry name" value="Neprosin"/>
</dbReference>